<keyword evidence="1" id="KW-0812">Transmembrane</keyword>
<evidence type="ECO:0000259" key="2">
    <source>
        <dbReference type="Pfam" id="PF20016"/>
    </source>
</evidence>
<dbReference type="InterPro" id="IPR045535">
    <property type="entry name" value="ThsA_Macro"/>
</dbReference>
<evidence type="ECO:0000256" key="1">
    <source>
        <dbReference type="SAM" id="Phobius"/>
    </source>
</evidence>
<gene>
    <name evidence="3" type="ORF">ARC78_02685</name>
</gene>
<feature type="transmembrane region" description="Helical" evidence="1">
    <location>
        <begin position="20"/>
        <end position="39"/>
    </location>
</feature>
<dbReference type="EMBL" id="LLXS01000084">
    <property type="protein sequence ID" value="KRG37251.1"/>
    <property type="molecule type" value="Genomic_DNA"/>
</dbReference>
<dbReference type="Proteomes" id="UP000050836">
    <property type="component" value="Unassembled WGS sequence"/>
</dbReference>
<sequence length="282" mass="32397">MIHVMAKVNFFDRRVIKKFLEITAVISGTLSFVVIFVDVPTEWKLKAGLAFLVILALTYLVIWLWSNNLNSIDINVEGSDVAIKTGDIFQQPGLKAIAFNEYFDTQVDNKIIGETSLNGVFIQKHLGVPLSELDRHIEEYAFDISEVLDENEARKQGKKKRYQIGTICLYKDYLLTAFSKFDENNKALLTMPEYLEFLINFWDKVNNVYAQQSVSTTIFGSGITRIKGHKNISDEDLLKIMLWTFRISEMRFKYPAKLTIVIHKDKIDQINLLDIKSARNGV</sequence>
<protein>
    <recommendedName>
        <fullName evidence="2">Thoeris protein ThsA Macro domain-containing protein</fullName>
    </recommendedName>
</protein>
<dbReference type="OrthoDB" id="2606558at2"/>
<name>A0A0R0A9R8_9GAMM</name>
<proteinExistence type="predicted"/>
<accession>A0A0R0A9R8</accession>
<dbReference type="Pfam" id="PF20016">
    <property type="entry name" value="ThsA_Macro"/>
    <property type="match status" value="1"/>
</dbReference>
<feature type="domain" description="Thoeris protein ThsA Macro" evidence="2">
    <location>
        <begin position="81"/>
        <end position="263"/>
    </location>
</feature>
<evidence type="ECO:0000313" key="3">
    <source>
        <dbReference type="EMBL" id="KRG37251.1"/>
    </source>
</evidence>
<keyword evidence="1" id="KW-1133">Transmembrane helix</keyword>
<reference evidence="3 4" key="1">
    <citation type="submission" date="2015-10" db="EMBL/GenBank/DDBJ databases">
        <title>Genome sequencing and analysis of members of genus Stenotrophomonas.</title>
        <authorList>
            <person name="Patil P.P."/>
            <person name="Midha S."/>
            <person name="Patil P.B."/>
        </authorList>
    </citation>
    <scope>NUCLEOTIDE SEQUENCE [LARGE SCALE GENOMIC DNA]</scope>
    <source>
        <strain evidence="3 4">JCM 9942</strain>
    </source>
</reference>
<feature type="transmembrane region" description="Helical" evidence="1">
    <location>
        <begin position="45"/>
        <end position="65"/>
    </location>
</feature>
<keyword evidence="4" id="KW-1185">Reference proteome</keyword>
<organism evidence="3 4">
    <name type="scientific">Stenotrophomonas pictorum JCM 9942</name>
    <dbReference type="NCBI Taxonomy" id="1236960"/>
    <lineage>
        <taxon>Bacteria</taxon>
        <taxon>Pseudomonadati</taxon>
        <taxon>Pseudomonadota</taxon>
        <taxon>Gammaproteobacteria</taxon>
        <taxon>Lysobacterales</taxon>
        <taxon>Lysobacteraceae</taxon>
        <taxon>Stenotrophomonas</taxon>
    </lineage>
</organism>
<dbReference type="AlphaFoldDB" id="A0A0R0A9R8"/>
<comment type="caution">
    <text evidence="3">The sequence shown here is derived from an EMBL/GenBank/DDBJ whole genome shotgun (WGS) entry which is preliminary data.</text>
</comment>
<keyword evidence="1" id="KW-0472">Membrane</keyword>
<evidence type="ECO:0000313" key="4">
    <source>
        <dbReference type="Proteomes" id="UP000050836"/>
    </source>
</evidence>